<feature type="transmembrane region" description="Helical" evidence="1">
    <location>
        <begin position="15"/>
        <end position="36"/>
    </location>
</feature>
<feature type="transmembrane region" description="Helical" evidence="1">
    <location>
        <begin position="42"/>
        <end position="64"/>
    </location>
</feature>
<reference evidence="2" key="1">
    <citation type="journal article" date="2015" name="Nature">
        <title>Complex archaea that bridge the gap between prokaryotes and eukaryotes.</title>
        <authorList>
            <person name="Spang A."/>
            <person name="Saw J.H."/>
            <person name="Jorgensen S.L."/>
            <person name="Zaremba-Niedzwiedzka K."/>
            <person name="Martijn J."/>
            <person name="Lind A.E."/>
            <person name="van Eijk R."/>
            <person name="Schleper C."/>
            <person name="Guy L."/>
            <person name="Ettema T.J."/>
        </authorList>
    </citation>
    <scope>NUCLEOTIDE SEQUENCE</scope>
</reference>
<sequence>YYGRSRGEEMMKDKIDWRIVILGIICLTILESIALFKGINGTLFTIIASIIALAIGVAIPRSLVK</sequence>
<comment type="caution">
    <text evidence="2">The sequence shown here is derived from an EMBL/GenBank/DDBJ whole genome shotgun (WGS) entry which is preliminary data.</text>
</comment>
<proteinExistence type="predicted"/>
<keyword evidence="1" id="KW-0472">Membrane</keyword>
<evidence type="ECO:0000313" key="2">
    <source>
        <dbReference type="EMBL" id="KKL15378.1"/>
    </source>
</evidence>
<keyword evidence="1" id="KW-1133">Transmembrane helix</keyword>
<evidence type="ECO:0000256" key="1">
    <source>
        <dbReference type="SAM" id="Phobius"/>
    </source>
</evidence>
<accession>A0A0F9DU23</accession>
<name>A0A0F9DU23_9ZZZZ</name>
<dbReference type="AlphaFoldDB" id="A0A0F9DU23"/>
<gene>
    <name evidence="2" type="ORF">LCGC14_2506240</name>
</gene>
<feature type="non-terminal residue" evidence="2">
    <location>
        <position position="1"/>
    </location>
</feature>
<organism evidence="2">
    <name type="scientific">marine sediment metagenome</name>
    <dbReference type="NCBI Taxonomy" id="412755"/>
    <lineage>
        <taxon>unclassified sequences</taxon>
        <taxon>metagenomes</taxon>
        <taxon>ecological metagenomes</taxon>
    </lineage>
</organism>
<keyword evidence="1" id="KW-0812">Transmembrane</keyword>
<protein>
    <submittedName>
        <fullName evidence="2">Uncharacterized protein</fullName>
    </submittedName>
</protein>
<dbReference type="EMBL" id="LAZR01040084">
    <property type="protein sequence ID" value="KKL15378.1"/>
    <property type="molecule type" value="Genomic_DNA"/>
</dbReference>